<dbReference type="Proteomes" id="UP001601422">
    <property type="component" value="Unassembled WGS sequence"/>
</dbReference>
<dbReference type="EMBL" id="JBIAJP010000008">
    <property type="protein sequence ID" value="MFF0007124.1"/>
    <property type="molecule type" value="Genomic_DNA"/>
</dbReference>
<organism evidence="2 3">
    <name type="scientific">Streptomyces tibetensis</name>
    <dbReference type="NCBI Taxonomy" id="2382123"/>
    <lineage>
        <taxon>Bacteria</taxon>
        <taxon>Bacillati</taxon>
        <taxon>Actinomycetota</taxon>
        <taxon>Actinomycetes</taxon>
        <taxon>Kitasatosporales</taxon>
        <taxon>Streptomycetaceae</taxon>
        <taxon>Streptomyces</taxon>
    </lineage>
</organism>
<gene>
    <name evidence="2" type="ORF">ACFYQT_27255</name>
</gene>
<feature type="region of interest" description="Disordered" evidence="1">
    <location>
        <begin position="1"/>
        <end position="20"/>
    </location>
</feature>
<protein>
    <submittedName>
        <fullName evidence="2">Uncharacterized protein</fullName>
    </submittedName>
</protein>
<sequence length="70" mass="7318">MGFAPRGSRRSRIGRAGFPAATAQAGRSFVTTAPAPMTQWSPMVTPSTTTTCEPIHTSSPTVIPRLVTGC</sequence>
<dbReference type="RefSeq" id="WP_389832125.1">
    <property type="nucleotide sequence ID" value="NZ_JBIAJP010000008.1"/>
</dbReference>
<name>A0ABW6N1I2_9ACTN</name>
<comment type="caution">
    <text evidence="2">The sequence shown here is derived from an EMBL/GenBank/DDBJ whole genome shotgun (WGS) entry which is preliminary data.</text>
</comment>
<evidence type="ECO:0000313" key="3">
    <source>
        <dbReference type="Proteomes" id="UP001601422"/>
    </source>
</evidence>
<evidence type="ECO:0000256" key="1">
    <source>
        <dbReference type="SAM" id="MobiDB-lite"/>
    </source>
</evidence>
<evidence type="ECO:0000313" key="2">
    <source>
        <dbReference type="EMBL" id="MFF0007124.1"/>
    </source>
</evidence>
<keyword evidence="3" id="KW-1185">Reference proteome</keyword>
<proteinExistence type="predicted"/>
<accession>A0ABW6N1I2</accession>
<reference evidence="2 3" key="1">
    <citation type="submission" date="2024-10" db="EMBL/GenBank/DDBJ databases">
        <title>The Natural Products Discovery Center: Release of the First 8490 Sequenced Strains for Exploring Actinobacteria Biosynthetic Diversity.</title>
        <authorList>
            <person name="Kalkreuter E."/>
            <person name="Kautsar S.A."/>
            <person name="Yang D."/>
            <person name="Bader C.D."/>
            <person name="Teijaro C.N."/>
            <person name="Fluegel L."/>
            <person name="Davis C.M."/>
            <person name="Simpson J.R."/>
            <person name="Lauterbach L."/>
            <person name="Steele A.D."/>
            <person name="Gui C."/>
            <person name="Meng S."/>
            <person name="Li G."/>
            <person name="Viehrig K."/>
            <person name="Ye F."/>
            <person name="Su P."/>
            <person name="Kiefer A.F."/>
            <person name="Nichols A."/>
            <person name="Cepeda A.J."/>
            <person name="Yan W."/>
            <person name="Fan B."/>
            <person name="Jiang Y."/>
            <person name="Adhikari A."/>
            <person name="Zheng C.-J."/>
            <person name="Schuster L."/>
            <person name="Cowan T.M."/>
            <person name="Smanski M.J."/>
            <person name="Chevrette M.G."/>
            <person name="De Carvalho L.P.S."/>
            <person name="Shen B."/>
        </authorList>
    </citation>
    <scope>NUCLEOTIDE SEQUENCE [LARGE SCALE GENOMIC DNA]</scope>
    <source>
        <strain evidence="2 3">NPDC005497</strain>
    </source>
</reference>